<dbReference type="EMBL" id="FLQV01001050">
    <property type="protein sequence ID" value="SBS98967.1"/>
    <property type="molecule type" value="Genomic_DNA"/>
</dbReference>
<feature type="region of interest" description="Disordered" evidence="1">
    <location>
        <begin position="365"/>
        <end position="404"/>
    </location>
</feature>
<organism evidence="2 5">
    <name type="scientific">Plasmodium ovale curtisi</name>
    <dbReference type="NCBI Taxonomy" id="864141"/>
    <lineage>
        <taxon>Eukaryota</taxon>
        <taxon>Sar</taxon>
        <taxon>Alveolata</taxon>
        <taxon>Apicomplexa</taxon>
        <taxon>Aconoidasida</taxon>
        <taxon>Haemosporida</taxon>
        <taxon>Plasmodiidae</taxon>
        <taxon>Plasmodium</taxon>
        <taxon>Plasmodium (Plasmodium)</taxon>
    </lineage>
</organism>
<feature type="compositionally biased region" description="Polar residues" evidence="1">
    <location>
        <begin position="288"/>
        <end position="306"/>
    </location>
</feature>
<reference evidence="2" key="2">
    <citation type="submission" date="2016-05" db="EMBL/GenBank/DDBJ databases">
        <authorList>
            <person name="Lavstsen T."/>
            <person name="Jespersen J.S."/>
        </authorList>
    </citation>
    <scope>NUCLEOTIDE SEQUENCE [LARGE SCALE GENOMIC DNA]</scope>
</reference>
<evidence type="ECO:0000313" key="3">
    <source>
        <dbReference type="EMBL" id="SBS98967.1"/>
    </source>
</evidence>
<dbReference type="VEuPathDB" id="PlasmoDB:PocGH01_09037700"/>
<sequence length="475" mass="55224">MECFLFDNTALTSVNTFAIMNSVVKIINSRWDNPRKRQRKKKTLYLTNRRLTEVFPPDYGFILKRLNMLLSDNNKSSKIFENTIDRWTIKKVRDYRRGYIKNKNYFKIHNKCKITEEELKSILKNIHIKYIDDEKYIIKLLYKLNESKKYNFIFINLAFFFVKDKIKINTYIETLFIPTWSKNCQEISSLLHYKKDVQSSDVNKKWEVKLKMERELCDAVFYKNIMNIHFHYSFFANFFEHLNGADVLSFMCSDSGSSGSSSAGDNRGRILDNSHTLVNPLEERSNGRQKSSDSLQSCMQNGSAKESLTMVHTPPHGISRVVPPFIPHGLEQNWEKHCRDEMCRNGKTEDNGGCFRERVTYIGEESSNNGSNNRTVDNTSHANRREENASSLGATGDEIIPNSDRNCTIPAGDFPPVTHDNLLGSGKNDFLKRNKTRRTLKSSVCIFDILPKSDMYKKMYMNMVSMYFSYAYLIS</sequence>
<feature type="region of interest" description="Disordered" evidence="1">
    <location>
        <begin position="281"/>
        <end position="309"/>
    </location>
</feature>
<dbReference type="Proteomes" id="UP000078560">
    <property type="component" value="Unassembled WGS sequence"/>
</dbReference>
<dbReference type="EMBL" id="FLQU01000311">
    <property type="protein sequence ID" value="SBS83808.1"/>
    <property type="molecule type" value="Genomic_DNA"/>
</dbReference>
<evidence type="ECO:0000313" key="2">
    <source>
        <dbReference type="EMBL" id="SBS83808.1"/>
    </source>
</evidence>
<accession>A0A1A8VWT4</accession>
<dbReference type="Proteomes" id="UP000078546">
    <property type="component" value="Unassembled WGS sequence"/>
</dbReference>
<evidence type="ECO:0000256" key="1">
    <source>
        <dbReference type="SAM" id="MobiDB-lite"/>
    </source>
</evidence>
<protein>
    <submittedName>
        <fullName evidence="2">Uncharacterized protein</fullName>
    </submittedName>
</protein>
<name>A0A1A8VWT4_PLAOA</name>
<evidence type="ECO:0000313" key="4">
    <source>
        <dbReference type="Proteomes" id="UP000078546"/>
    </source>
</evidence>
<evidence type="ECO:0000313" key="5">
    <source>
        <dbReference type="Proteomes" id="UP000078560"/>
    </source>
</evidence>
<reference evidence="4 5" key="1">
    <citation type="submission" date="2016-05" db="EMBL/GenBank/DDBJ databases">
        <authorList>
            <person name="Naeem Raeece"/>
        </authorList>
    </citation>
    <scope>NUCLEOTIDE SEQUENCE [LARGE SCALE GENOMIC DNA]</scope>
</reference>
<proteinExistence type="predicted"/>
<gene>
    <name evidence="3" type="ORF">POVCU1_049860</name>
    <name evidence="2" type="ORF">POVCU2_0022940</name>
</gene>
<dbReference type="AlphaFoldDB" id="A0A1A8VWT4"/>